<dbReference type="InterPro" id="IPR051686">
    <property type="entry name" value="Lipoprotein_DolP"/>
</dbReference>
<dbReference type="PANTHER" id="PTHR34606">
    <property type="entry name" value="BON DOMAIN-CONTAINING PROTEIN"/>
    <property type="match status" value="1"/>
</dbReference>
<organism evidence="3 4">
    <name type="scientific">Pseudodesulfovibrio sediminis</name>
    <dbReference type="NCBI Taxonomy" id="2810563"/>
    <lineage>
        <taxon>Bacteria</taxon>
        <taxon>Pseudomonadati</taxon>
        <taxon>Thermodesulfobacteriota</taxon>
        <taxon>Desulfovibrionia</taxon>
        <taxon>Desulfovibrionales</taxon>
        <taxon>Desulfovibrionaceae</taxon>
    </lineage>
</organism>
<evidence type="ECO:0000259" key="2">
    <source>
        <dbReference type="PROSITE" id="PS50914"/>
    </source>
</evidence>
<feature type="compositionally biased region" description="Basic residues" evidence="1">
    <location>
        <begin position="239"/>
        <end position="249"/>
    </location>
</feature>
<dbReference type="Pfam" id="PF04972">
    <property type="entry name" value="BON"/>
    <property type="match status" value="2"/>
</dbReference>
<dbReference type="InterPro" id="IPR007055">
    <property type="entry name" value="BON_dom"/>
</dbReference>
<protein>
    <recommendedName>
        <fullName evidence="2">BON domain-containing protein</fullName>
    </recommendedName>
</protein>
<evidence type="ECO:0000313" key="4">
    <source>
        <dbReference type="Proteomes" id="UP001053296"/>
    </source>
</evidence>
<dbReference type="RefSeq" id="WP_229591971.1">
    <property type="nucleotide sequence ID" value="NZ_AP024485.1"/>
</dbReference>
<gene>
    <name evidence="3" type="ORF">PSDVSF_32710</name>
</gene>
<proteinExistence type="predicted"/>
<reference evidence="3" key="1">
    <citation type="journal article" date="2022" name="Arch. Microbiol.">
        <title>Pseudodesulfovibrio sediminis sp. nov., a mesophilic and neutrophilic sulfate-reducing bacterium isolated from sediment of a brackish lake.</title>
        <authorList>
            <person name="Takahashi A."/>
            <person name="Kojima H."/>
            <person name="Watanabe M."/>
            <person name="Fukui M."/>
        </authorList>
    </citation>
    <scope>NUCLEOTIDE SEQUENCE</scope>
    <source>
        <strain evidence="3">SF6</strain>
    </source>
</reference>
<name>A0ABN6EXW4_9BACT</name>
<evidence type="ECO:0000256" key="1">
    <source>
        <dbReference type="SAM" id="MobiDB-lite"/>
    </source>
</evidence>
<sequence length="267" mass="29586">MFNLKIIILVLVLLLLPGCAAVPFGIGLIPGAPAYLSSIIGSGQTVYETAMDERSTEQQIVDSIIAGHAQAELYKKKDIEAGQIDTYCYFGTLYLVGEYESQEQLRTIYECVDKVENKRGVISHLYIRDKEADTDFFEEQAKYAELRTQLIADFSVTSTPIEVDIVQGDVILLGVIADKKERDRIMYHAKNTSGVNRVISYLYHQELSGPEPHIMSAGIMATNPNTLDSIPPPSPISKPKTKKRTRVAKKAALDHSVLAISNPDRGR</sequence>
<accession>A0ABN6EXW4</accession>
<feature type="domain" description="BON" evidence="2">
    <location>
        <begin position="138"/>
        <end position="206"/>
    </location>
</feature>
<dbReference type="Proteomes" id="UP001053296">
    <property type="component" value="Chromosome"/>
</dbReference>
<dbReference type="PROSITE" id="PS50914">
    <property type="entry name" value="BON"/>
    <property type="match status" value="1"/>
</dbReference>
<feature type="region of interest" description="Disordered" evidence="1">
    <location>
        <begin position="225"/>
        <end position="250"/>
    </location>
</feature>
<dbReference type="PANTHER" id="PTHR34606:SF15">
    <property type="entry name" value="BON DOMAIN-CONTAINING PROTEIN"/>
    <property type="match status" value="1"/>
</dbReference>
<evidence type="ECO:0000313" key="3">
    <source>
        <dbReference type="EMBL" id="BCS90029.1"/>
    </source>
</evidence>
<dbReference type="EMBL" id="AP024485">
    <property type="protein sequence ID" value="BCS90029.1"/>
    <property type="molecule type" value="Genomic_DNA"/>
</dbReference>
<keyword evidence="4" id="KW-1185">Reference proteome</keyword>